<name>A0A518B7E9_9BACT</name>
<feature type="transmembrane region" description="Helical" evidence="2">
    <location>
        <begin position="166"/>
        <end position="189"/>
    </location>
</feature>
<dbReference type="EMBL" id="CP036279">
    <property type="protein sequence ID" value="QDU62882.1"/>
    <property type="molecule type" value="Genomic_DNA"/>
</dbReference>
<keyword evidence="2" id="KW-0812">Transmembrane</keyword>
<feature type="region of interest" description="Disordered" evidence="1">
    <location>
        <begin position="139"/>
        <end position="158"/>
    </location>
</feature>
<keyword evidence="2" id="KW-1133">Transmembrane helix</keyword>
<evidence type="ECO:0000256" key="2">
    <source>
        <dbReference type="SAM" id="Phobius"/>
    </source>
</evidence>
<keyword evidence="4" id="KW-1185">Reference proteome</keyword>
<dbReference type="AlphaFoldDB" id="A0A518B7E9"/>
<feature type="compositionally biased region" description="Basic and acidic residues" evidence="1">
    <location>
        <begin position="139"/>
        <end position="149"/>
    </location>
</feature>
<keyword evidence="2" id="KW-0472">Membrane</keyword>
<feature type="transmembrane region" description="Helical" evidence="2">
    <location>
        <begin position="111"/>
        <end position="129"/>
    </location>
</feature>
<dbReference type="Proteomes" id="UP000317093">
    <property type="component" value="Chromosome"/>
</dbReference>
<feature type="compositionally biased region" description="Low complexity" evidence="1">
    <location>
        <begin position="267"/>
        <end position="282"/>
    </location>
</feature>
<accession>A0A518B7E9</accession>
<sequence length="465" mass="49696">MVFSGLVLVILFIVGATIAAAALFKGMLCLVSTHDDDGRDDFAPARAPQAERAVVHGLPPAPSTPPAPSPESLPQVFVRLAATSLGIGLGVVGVLVVSVLPLILLGIGAPLFIGIAPLAIAIATGVYLFKRFTGEPIRHEQGPHAHEDSFANGPHRLRRDRRPSSWAAPIMTTLGILLAIFLVGGYFTVSVRRSEPGRDHRAEAASSTTRRPSQQTPPDRPAEVAPAAAVDVDSSGNITLSQKSSSVKRLDREASVTAGPAAFPASAAAASSEETAPADAEAGYFESTSDDKAALRALRRPPKQFKRIDPAEEGHHVVIDPDNRLLMFHTGVSTYLVEADPRADLDEADLQQLRRVAKLVASAVSLETGTRTGTWTPSLEWIAKDIVTKRQVTDTPSKGIALKEVTLVADISQNRIEQAHETFLRYRNRIRTLHLAETYLGAIMILGGAAIFLRFGTGRRLVDVG</sequence>
<reference evidence="3 4" key="1">
    <citation type="submission" date="2019-02" db="EMBL/GenBank/DDBJ databases">
        <title>Deep-cultivation of Planctomycetes and their phenomic and genomic characterization uncovers novel biology.</title>
        <authorList>
            <person name="Wiegand S."/>
            <person name="Jogler M."/>
            <person name="Boedeker C."/>
            <person name="Pinto D."/>
            <person name="Vollmers J."/>
            <person name="Rivas-Marin E."/>
            <person name="Kohn T."/>
            <person name="Peeters S.H."/>
            <person name="Heuer A."/>
            <person name="Rast P."/>
            <person name="Oberbeckmann S."/>
            <person name="Bunk B."/>
            <person name="Jeske O."/>
            <person name="Meyerdierks A."/>
            <person name="Storesund J.E."/>
            <person name="Kallscheuer N."/>
            <person name="Luecker S."/>
            <person name="Lage O.M."/>
            <person name="Pohl T."/>
            <person name="Merkel B.J."/>
            <person name="Hornburger P."/>
            <person name="Mueller R.-W."/>
            <person name="Bruemmer F."/>
            <person name="Labrenz M."/>
            <person name="Spormann A.M."/>
            <person name="Op den Camp H."/>
            <person name="Overmann J."/>
            <person name="Amann R."/>
            <person name="Jetten M.S.M."/>
            <person name="Mascher T."/>
            <person name="Medema M.H."/>
            <person name="Devos D.P."/>
            <person name="Kaster A.-K."/>
            <person name="Ovreas L."/>
            <person name="Rohde M."/>
            <person name="Galperin M.Y."/>
            <person name="Jogler C."/>
        </authorList>
    </citation>
    <scope>NUCLEOTIDE SEQUENCE [LARGE SCALE GENOMIC DNA]</scope>
    <source>
        <strain evidence="3 4">Pan216</strain>
    </source>
</reference>
<proteinExistence type="predicted"/>
<feature type="region of interest" description="Disordered" evidence="1">
    <location>
        <begin position="267"/>
        <end position="287"/>
    </location>
</feature>
<feature type="transmembrane region" description="Helical" evidence="2">
    <location>
        <begin position="76"/>
        <end position="104"/>
    </location>
</feature>
<feature type="transmembrane region" description="Helical" evidence="2">
    <location>
        <begin position="435"/>
        <end position="455"/>
    </location>
</feature>
<evidence type="ECO:0000313" key="3">
    <source>
        <dbReference type="EMBL" id="QDU62882.1"/>
    </source>
</evidence>
<gene>
    <name evidence="3" type="ORF">Pan216_37550</name>
</gene>
<feature type="compositionally biased region" description="Polar residues" evidence="1">
    <location>
        <begin position="205"/>
        <end position="216"/>
    </location>
</feature>
<protein>
    <submittedName>
        <fullName evidence="3">Uncharacterized protein</fullName>
    </submittedName>
</protein>
<organism evidence="3 4">
    <name type="scientific">Kolteria novifilia</name>
    <dbReference type="NCBI Taxonomy" id="2527975"/>
    <lineage>
        <taxon>Bacteria</taxon>
        <taxon>Pseudomonadati</taxon>
        <taxon>Planctomycetota</taxon>
        <taxon>Planctomycetia</taxon>
        <taxon>Kolteriales</taxon>
        <taxon>Kolteriaceae</taxon>
        <taxon>Kolteria</taxon>
    </lineage>
</organism>
<feature type="region of interest" description="Disordered" evidence="1">
    <location>
        <begin position="195"/>
        <end position="224"/>
    </location>
</feature>
<evidence type="ECO:0000256" key="1">
    <source>
        <dbReference type="SAM" id="MobiDB-lite"/>
    </source>
</evidence>
<dbReference type="KEGG" id="knv:Pan216_37550"/>
<evidence type="ECO:0000313" key="4">
    <source>
        <dbReference type="Proteomes" id="UP000317093"/>
    </source>
</evidence>